<comment type="caution">
    <text evidence="8">The sequence shown here is derived from an EMBL/GenBank/DDBJ whole genome shotgun (WGS) entry which is preliminary data.</text>
</comment>
<dbReference type="EMBL" id="JJMT01000024">
    <property type="protein sequence ID" value="KEO44002.1"/>
    <property type="molecule type" value="Genomic_DNA"/>
</dbReference>
<dbReference type="Pfam" id="PF00413">
    <property type="entry name" value="Peptidase_M10"/>
    <property type="match status" value="1"/>
</dbReference>
<feature type="compositionally biased region" description="Basic and acidic residues" evidence="5">
    <location>
        <begin position="137"/>
        <end position="150"/>
    </location>
</feature>
<organism evidence="8 9">
    <name type="scientific">Streptococcus salivarius</name>
    <dbReference type="NCBI Taxonomy" id="1304"/>
    <lineage>
        <taxon>Bacteria</taxon>
        <taxon>Bacillati</taxon>
        <taxon>Bacillota</taxon>
        <taxon>Bacilli</taxon>
        <taxon>Lactobacillales</taxon>
        <taxon>Streptococcaceae</taxon>
        <taxon>Streptococcus</taxon>
    </lineage>
</organism>
<dbReference type="CDD" id="cd04268">
    <property type="entry name" value="ZnMc_MMP_like"/>
    <property type="match status" value="1"/>
</dbReference>
<keyword evidence="6" id="KW-0732">Signal</keyword>
<reference evidence="8 9" key="1">
    <citation type="submission" date="2014-04" db="EMBL/GenBank/DDBJ databases">
        <title>Variable characteristics of bacteriocin-producing Streptococcus salivarius strains isolated from Malaysian subjects.</title>
        <authorList>
            <person name="Philip K."/>
            <person name="Barbour A."/>
        </authorList>
    </citation>
    <scope>NUCLEOTIDE SEQUENCE [LARGE SCALE GENOMIC DNA]</scope>
    <source>
        <strain evidence="8 9">NU10</strain>
    </source>
</reference>
<keyword evidence="2" id="KW-0479">Metal-binding</keyword>
<evidence type="ECO:0000256" key="1">
    <source>
        <dbReference type="ARBA" id="ARBA00022670"/>
    </source>
</evidence>
<feature type="region of interest" description="Disordered" evidence="5">
    <location>
        <begin position="184"/>
        <end position="267"/>
    </location>
</feature>
<accession>A0A074IUM3</accession>
<feature type="signal peptide" evidence="6">
    <location>
        <begin position="1"/>
        <end position="37"/>
    </location>
</feature>
<feature type="region of interest" description="Disordered" evidence="5">
    <location>
        <begin position="88"/>
        <end position="153"/>
    </location>
</feature>
<feature type="compositionally biased region" description="Low complexity" evidence="5">
    <location>
        <begin position="220"/>
        <end position="267"/>
    </location>
</feature>
<dbReference type="RefSeq" id="WP_037602846.1">
    <property type="nucleotide sequence ID" value="NZ_JACLQQ010000001.1"/>
</dbReference>
<name>A0A074IUM3_STRSL</name>
<dbReference type="Gene3D" id="3.40.390.10">
    <property type="entry name" value="Collagenase (Catalytic Domain)"/>
    <property type="match status" value="1"/>
</dbReference>
<feature type="domain" description="Peptidase M10 metallopeptidase" evidence="7">
    <location>
        <begin position="306"/>
        <end position="437"/>
    </location>
</feature>
<dbReference type="InterPro" id="IPR024079">
    <property type="entry name" value="MetalloPept_cat_dom_sf"/>
</dbReference>
<dbReference type="InterPro" id="IPR001818">
    <property type="entry name" value="Pept_M10_metallopeptidase"/>
</dbReference>
<evidence type="ECO:0000259" key="7">
    <source>
        <dbReference type="Pfam" id="PF00413"/>
    </source>
</evidence>
<protein>
    <submittedName>
        <fullName evidence="8">Peptidase</fullName>
    </submittedName>
</protein>
<evidence type="ECO:0000313" key="9">
    <source>
        <dbReference type="Proteomes" id="UP000027855"/>
    </source>
</evidence>
<dbReference type="InterPro" id="IPR021190">
    <property type="entry name" value="Pept_M10A"/>
</dbReference>
<evidence type="ECO:0000256" key="2">
    <source>
        <dbReference type="ARBA" id="ARBA00022723"/>
    </source>
</evidence>
<dbReference type="Proteomes" id="UP000027855">
    <property type="component" value="Unassembled WGS sequence"/>
</dbReference>
<dbReference type="AlphaFoldDB" id="A0A074IUM3"/>
<proteinExistence type="predicted"/>
<feature type="chain" id="PRO_5001694289" evidence="6">
    <location>
        <begin position="38"/>
        <end position="440"/>
    </location>
</feature>
<keyword evidence="1" id="KW-0645">Protease</keyword>
<feature type="compositionally biased region" description="Polar residues" evidence="5">
    <location>
        <begin position="110"/>
        <end position="136"/>
    </location>
</feature>
<sequence length="440" mass="48122">MLRSFKTQGTKTKTILTLATVGIISAFLVGNPQHASADQTYVSDPNQAMTFSELETTTNTNTITQTGVSSETPTTVTTVSHTSVDDLHTHENDYEQTPTNTPTFEELKQDSQTASSTVDSQTGSKTYETRIPTNTDSNHKAVENHSEPKTETVAQAQTWSKDGATWVSTEINNGNVHKILSTYIPKPLTPSTKPTTTATTKPKQSTPAVSQPKKPATVANKPTTSTTQPKKPTTVVNKPVPSTTTQPKKPTTTVTKPTAPKATPIQPAKPVDRIAQVWQKNNELVKENYDTPHWSTKEATVFINAKNPEIVNAYKQAITSWNNTGAFNFLLTNDKQKANIIADERYEGNVAAPLGVTYSTYYLPTKQYSNATVYLNTFHVQNNYYQKNGGKLLNTAQHELGHSIGLEHNSAVASVMEPKGGKTSIQPVDINNVKKLYSKI</sequence>
<keyword evidence="4" id="KW-0862">Zinc</keyword>
<evidence type="ECO:0000313" key="8">
    <source>
        <dbReference type="EMBL" id="KEO44002.1"/>
    </source>
</evidence>
<dbReference type="GO" id="GO:0006508">
    <property type="term" value="P:proteolysis"/>
    <property type="evidence" value="ECO:0007669"/>
    <property type="project" value="UniProtKB-KW"/>
</dbReference>
<gene>
    <name evidence="8" type="ORF">DL07_05395</name>
</gene>
<evidence type="ECO:0000256" key="6">
    <source>
        <dbReference type="SAM" id="SignalP"/>
    </source>
</evidence>
<dbReference type="PRINTS" id="PR00138">
    <property type="entry name" value="MATRIXIN"/>
</dbReference>
<dbReference type="SUPFAM" id="SSF55486">
    <property type="entry name" value="Metalloproteases ('zincins'), catalytic domain"/>
    <property type="match status" value="1"/>
</dbReference>
<keyword evidence="3" id="KW-0378">Hydrolase</keyword>
<dbReference type="GO" id="GO:0031012">
    <property type="term" value="C:extracellular matrix"/>
    <property type="evidence" value="ECO:0007669"/>
    <property type="project" value="InterPro"/>
</dbReference>
<feature type="compositionally biased region" description="Low complexity" evidence="5">
    <location>
        <begin position="185"/>
        <end position="208"/>
    </location>
</feature>
<dbReference type="GO" id="GO:0008270">
    <property type="term" value="F:zinc ion binding"/>
    <property type="evidence" value="ECO:0007669"/>
    <property type="project" value="InterPro"/>
</dbReference>
<evidence type="ECO:0000256" key="3">
    <source>
        <dbReference type="ARBA" id="ARBA00022801"/>
    </source>
</evidence>
<dbReference type="GO" id="GO:0004222">
    <property type="term" value="F:metalloendopeptidase activity"/>
    <property type="evidence" value="ECO:0007669"/>
    <property type="project" value="InterPro"/>
</dbReference>
<evidence type="ECO:0000256" key="5">
    <source>
        <dbReference type="SAM" id="MobiDB-lite"/>
    </source>
</evidence>
<evidence type="ECO:0000256" key="4">
    <source>
        <dbReference type="ARBA" id="ARBA00022833"/>
    </source>
</evidence>